<dbReference type="RefSeq" id="WP_205134462.1">
    <property type="nucleotide sequence ID" value="NZ_JACSNT010000020.1"/>
</dbReference>
<dbReference type="SUPFAM" id="SSF54862">
    <property type="entry name" value="4Fe-4S ferredoxins"/>
    <property type="match status" value="1"/>
</dbReference>
<evidence type="ECO:0000256" key="3">
    <source>
        <dbReference type="ARBA" id="ARBA00022723"/>
    </source>
</evidence>
<keyword evidence="4" id="KW-0677">Repeat</keyword>
<reference evidence="8 9" key="1">
    <citation type="journal article" date="2021" name="Sci. Rep.">
        <title>The distribution of antibiotic resistance genes in chicken gut microbiota commensals.</title>
        <authorList>
            <person name="Juricova H."/>
            <person name="Matiasovicova J."/>
            <person name="Kubasova T."/>
            <person name="Cejkova D."/>
            <person name="Rychlik I."/>
        </authorList>
    </citation>
    <scope>NUCLEOTIDE SEQUENCE [LARGE SCALE GENOMIC DNA]</scope>
    <source>
        <strain evidence="8 9">An431b</strain>
    </source>
</reference>
<dbReference type="PANTHER" id="PTHR43724">
    <property type="entry name" value="PYRUVATE SYNTHASE SUBUNIT PORD"/>
    <property type="match status" value="1"/>
</dbReference>
<dbReference type="EMBL" id="JACSNV010000023">
    <property type="protein sequence ID" value="MBM6878820.1"/>
    <property type="molecule type" value="Genomic_DNA"/>
</dbReference>
<keyword evidence="6" id="KW-0411">Iron-sulfur</keyword>
<feature type="domain" description="4Fe-4S ferredoxin-type" evidence="7">
    <location>
        <begin position="26"/>
        <end position="55"/>
    </location>
</feature>
<evidence type="ECO:0000256" key="6">
    <source>
        <dbReference type="ARBA" id="ARBA00023014"/>
    </source>
</evidence>
<evidence type="ECO:0000313" key="9">
    <source>
        <dbReference type="Proteomes" id="UP000729290"/>
    </source>
</evidence>
<proteinExistence type="predicted"/>
<name>A0ABS2GCP0_9FIRM</name>
<dbReference type="NCBIfam" id="TIGR02179">
    <property type="entry name" value="PorD_KorD"/>
    <property type="match status" value="1"/>
</dbReference>
<keyword evidence="9" id="KW-1185">Reference proteome</keyword>
<gene>
    <name evidence="8" type="ORF">H9X83_11765</name>
</gene>
<comment type="cofactor">
    <cofactor evidence="1">
        <name>[4Fe-4S] cluster</name>
        <dbReference type="ChEBI" id="CHEBI:49883"/>
    </cofactor>
</comment>
<dbReference type="PROSITE" id="PS00198">
    <property type="entry name" value="4FE4S_FER_1"/>
    <property type="match status" value="1"/>
</dbReference>
<dbReference type="Pfam" id="PF14697">
    <property type="entry name" value="Fer4_21"/>
    <property type="match status" value="1"/>
</dbReference>
<dbReference type="InterPro" id="IPR011898">
    <property type="entry name" value="PorD_KorD"/>
</dbReference>
<evidence type="ECO:0000256" key="4">
    <source>
        <dbReference type="ARBA" id="ARBA00022737"/>
    </source>
</evidence>
<sequence>MTERNHITPVGDDGIYVLDTASWRVFRPVMNKDKCIECGMCLTYCPVNAVRGTEDKKYYITYDYCKGCGICAEECPKKAIDMVPEGGQESWEK</sequence>
<keyword evidence="3" id="KW-0479">Metal-binding</keyword>
<accession>A0ABS2GCP0</accession>
<evidence type="ECO:0000259" key="7">
    <source>
        <dbReference type="PROSITE" id="PS51379"/>
    </source>
</evidence>
<evidence type="ECO:0000256" key="5">
    <source>
        <dbReference type="ARBA" id="ARBA00023004"/>
    </source>
</evidence>
<dbReference type="PROSITE" id="PS51379">
    <property type="entry name" value="4FE4S_FER_2"/>
    <property type="match status" value="2"/>
</dbReference>
<dbReference type="InterPro" id="IPR017900">
    <property type="entry name" value="4Fe4S_Fe_S_CS"/>
</dbReference>
<dbReference type="PANTHER" id="PTHR43724:SF1">
    <property type="entry name" value="PYRUVATE SYNTHASE SUBUNIT PORD"/>
    <property type="match status" value="1"/>
</dbReference>
<dbReference type="Proteomes" id="UP000729290">
    <property type="component" value="Unassembled WGS sequence"/>
</dbReference>
<keyword evidence="2" id="KW-0004">4Fe-4S</keyword>
<comment type="caution">
    <text evidence="8">The sequence shown here is derived from an EMBL/GenBank/DDBJ whole genome shotgun (WGS) entry which is preliminary data.</text>
</comment>
<feature type="domain" description="4Fe-4S ferredoxin-type" evidence="7">
    <location>
        <begin position="56"/>
        <end position="85"/>
    </location>
</feature>
<evidence type="ECO:0000313" key="8">
    <source>
        <dbReference type="EMBL" id="MBM6878820.1"/>
    </source>
</evidence>
<evidence type="ECO:0000256" key="2">
    <source>
        <dbReference type="ARBA" id="ARBA00022485"/>
    </source>
</evidence>
<dbReference type="InterPro" id="IPR017896">
    <property type="entry name" value="4Fe4S_Fe-S-bd"/>
</dbReference>
<dbReference type="Gene3D" id="3.30.70.20">
    <property type="match status" value="2"/>
</dbReference>
<organism evidence="8 9">
    <name type="scientific">Anaerotignum lactatifermentans</name>
    <dbReference type="NCBI Taxonomy" id="160404"/>
    <lineage>
        <taxon>Bacteria</taxon>
        <taxon>Bacillati</taxon>
        <taxon>Bacillota</taxon>
        <taxon>Clostridia</taxon>
        <taxon>Lachnospirales</taxon>
        <taxon>Anaerotignaceae</taxon>
        <taxon>Anaerotignum</taxon>
    </lineage>
</organism>
<evidence type="ECO:0000256" key="1">
    <source>
        <dbReference type="ARBA" id="ARBA00001966"/>
    </source>
</evidence>
<keyword evidence="5" id="KW-0408">Iron</keyword>
<protein>
    <submittedName>
        <fullName evidence="8">4Fe-4S binding protein</fullName>
    </submittedName>
</protein>